<proteinExistence type="predicted"/>
<accession>A0A6G0WXJ2</accession>
<name>A0A6G0WXJ2_9STRA</name>
<comment type="caution">
    <text evidence="1">The sequence shown here is derived from an EMBL/GenBank/DDBJ whole genome shotgun (WGS) entry which is preliminary data.</text>
</comment>
<organism evidence="1 2">
    <name type="scientific">Aphanomyces euteiches</name>
    <dbReference type="NCBI Taxonomy" id="100861"/>
    <lineage>
        <taxon>Eukaryota</taxon>
        <taxon>Sar</taxon>
        <taxon>Stramenopiles</taxon>
        <taxon>Oomycota</taxon>
        <taxon>Saprolegniomycetes</taxon>
        <taxon>Saprolegniales</taxon>
        <taxon>Verrucalvaceae</taxon>
        <taxon>Aphanomyces</taxon>
    </lineage>
</organism>
<dbReference type="EMBL" id="VJMJ01000135">
    <property type="protein sequence ID" value="KAF0732299.1"/>
    <property type="molecule type" value="Genomic_DNA"/>
</dbReference>
<protein>
    <submittedName>
        <fullName evidence="1">Uncharacterized protein</fullName>
    </submittedName>
</protein>
<dbReference type="Proteomes" id="UP000481153">
    <property type="component" value="Unassembled WGS sequence"/>
</dbReference>
<gene>
    <name evidence="1" type="ORF">Ae201684_010588</name>
</gene>
<reference evidence="1 2" key="1">
    <citation type="submission" date="2019-07" db="EMBL/GenBank/DDBJ databases">
        <title>Genomics analysis of Aphanomyces spp. identifies a new class of oomycete effector associated with host adaptation.</title>
        <authorList>
            <person name="Gaulin E."/>
        </authorList>
    </citation>
    <scope>NUCLEOTIDE SEQUENCE [LARGE SCALE GENOMIC DNA]</scope>
    <source>
        <strain evidence="1 2">ATCC 201684</strain>
    </source>
</reference>
<evidence type="ECO:0000313" key="2">
    <source>
        <dbReference type="Proteomes" id="UP000481153"/>
    </source>
</evidence>
<evidence type="ECO:0000313" key="1">
    <source>
        <dbReference type="EMBL" id="KAF0732299.1"/>
    </source>
</evidence>
<keyword evidence="2" id="KW-1185">Reference proteome</keyword>
<dbReference type="AlphaFoldDB" id="A0A6G0WXJ2"/>
<sequence>METIVRRRLFTEKEDFMLLRHINAERPFEASKGDLIKAWGRLATKLASHEEFSRPFGITGRSIYEAAHSSKYTRR</sequence>